<proteinExistence type="predicted"/>
<dbReference type="Proteomes" id="UP001294570">
    <property type="component" value="Unassembled WGS sequence"/>
</dbReference>
<protein>
    <submittedName>
        <fullName evidence="2">Pilus assembly protein</fullName>
    </submittedName>
</protein>
<comment type="caution">
    <text evidence="2">The sequence shown here is derived from an EMBL/GenBank/DDBJ whole genome shotgun (WGS) entry which is preliminary data.</text>
</comment>
<dbReference type="InterPro" id="IPR011006">
    <property type="entry name" value="CheY-like_superfamily"/>
</dbReference>
<dbReference type="Gene3D" id="3.40.50.300">
    <property type="entry name" value="P-loop containing nucleotide triphosphate hydrolases"/>
    <property type="match status" value="1"/>
</dbReference>
<dbReference type="EMBL" id="JAXIVU010000009">
    <property type="protein sequence ID" value="MDY7219522.1"/>
    <property type="molecule type" value="Genomic_DNA"/>
</dbReference>
<evidence type="ECO:0000313" key="3">
    <source>
        <dbReference type="Proteomes" id="UP001294570"/>
    </source>
</evidence>
<keyword evidence="3" id="KW-1185">Reference proteome</keyword>
<organism evidence="2 3">
    <name type="scientific">Denitrificimonas halotolerans</name>
    <dbReference type="NCBI Taxonomy" id="3098930"/>
    <lineage>
        <taxon>Bacteria</taxon>
        <taxon>Pseudomonadati</taxon>
        <taxon>Pseudomonadota</taxon>
        <taxon>Gammaproteobacteria</taxon>
        <taxon>Pseudomonadales</taxon>
        <taxon>Pseudomonadaceae</taxon>
        <taxon>Denitrificimonas</taxon>
    </lineage>
</organism>
<evidence type="ECO:0000313" key="2">
    <source>
        <dbReference type="EMBL" id="MDY7219522.1"/>
    </source>
</evidence>
<dbReference type="InterPro" id="IPR027417">
    <property type="entry name" value="P-loop_NTPase"/>
</dbReference>
<evidence type="ECO:0000259" key="1">
    <source>
        <dbReference type="Pfam" id="PF16968"/>
    </source>
</evidence>
<dbReference type="Pfam" id="PF16968">
    <property type="entry name" value="TadZ_N"/>
    <property type="match status" value="1"/>
</dbReference>
<dbReference type="InterPro" id="IPR031580">
    <property type="entry name" value="TadZ_N"/>
</dbReference>
<gene>
    <name evidence="2" type="ORF">TOI97_08085</name>
</gene>
<dbReference type="SUPFAM" id="SSF52172">
    <property type="entry name" value="CheY-like"/>
    <property type="match status" value="1"/>
</dbReference>
<sequence>MEQVYLAVSENTDDLGWLQETLAPMGQVLQASDQLEELLGLMDVVNTHVVFLGVDADNMVQQCALIESLLAARPLVVVVCIGDGQNNQLVLSAMRAGARDFISYGLRSSEVQGLVRRIMERLPQLPVRKEQGGLITLCGSEADNNASFVAAHLALMLHKQVGSALFIDLGLPEEESTVLLGVESSFTFGDALRNLRRLDSNLISSAFAEHASGMKVLPGVLNRRVLDQASSAELFLLLGTLRQNFSLIVINTCGLEDSHALRTLINASEQLLWYVTQSVSSCKRNLQYLQSWQRQNVKLDSIKVLVDCYEPDVAPDAITLARSFEAPLLGHITHAPKLRLQALNLARPVFEMGGRAALGKELSSIAQSLAGKKVGGKKGGVLSQLLGKLQ</sequence>
<dbReference type="RefSeq" id="WP_321553612.1">
    <property type="nucleotide sequence ID" value="NZ_JAXIVU010000009.1"/>
</dbReference>
<reference evidence="2 3" key="1">
    <citation type="submission" date="2023-12" db="EMBL/GenBank/DDBJ databases">
        <title>Denitrificimonas halotolerans sp. nov.,a novel species isolated from landfill leachate.</title>
        <authorList>
            <person name="Wang S."/>
        </authorList>
    </citation>
    <scope>NUCLEOTIDE SEQUENCE [LARGE SCALE GENOMIC DNA]</scope>
    <source>
        <strain evidence="2 3">JX-1</strain>
    </source>
</reference>
<dbReference type="Gene3D" id="3.40.50.2300">
    <property type="match status" value="1"/>
</dbReference>
<accession>A0ABU5GSE0</accession>
<dbReference type="SUPFAM" id="SSF52540">
    <property type="entry name" value="P-loop containing nucleoside triphosphate hydrolases"/>
    <property type="match status" value="1"/>
</dbReference>
<feature type="domain" description="Pilus assembly protein TadZ N-terminal" evidence="1">
    <location>
        <begin position="1"/>
        <end position="128"/>
    </location>
</feature>
<name>A0ABU5GSE0_9GAMM</name>